<dbReference type="FunFam" id="1.10.418.10:FF:000033">
    <property type="entry name" value="nesprin-1 isoform X1"/>
    <property type="match status" value="1"/>
</dbReference>
<dbReference type="GO" id="GO:0007097">
    <property type="term" value="P:nuclear migration"/>
    <property type="evidence" value="ECO:0007669"/>
    <property type="project" value="TreeGrafter"/>
</dbReference>
<dbReference type="PROSITE" id="PS50021">
    <property type="entry name" value="CH"/>
    <property type="match status" value="2"/>
</dbReference>
<dbReference type="STRING" id="37001.A0A1A9W446"/>
<dbReference type="Gene3D" id="1.10.418.10">
    <property type="entry name" value="Calponin-like domain"/>
    <property type="match status" value="2"/>
</dbReference>
<evidence type="ECO:0000259" key="8">
    <source>
        <dbReference type="PROSITE" id="PS50021"/>
    </source>
</evidence>
<keyword evidence="4" id="KW-1133">Transmembrane helix</keyword>
<name>A0A1A9W446_9MUSC</name>
<dbReference type="InterPro" id="IPR002017">
    <property type="entry name" value="Spectrin_repeat"/>
</dbReference>
<feature type="coiled-coil region" evidence="7">
    <location>
        <begin position="4241"/>
        <end position="4268"/>
    </location>
</feature>
<dbReference type="SMART" id="SM00150">
    <property type="entry name" value="SPEC"/>
    <property type="match status" value="40"/>
</dbReference>
<feature type="coiled-coil region" evidence="7">
    <location>
        <begin position="6665"/>
        <end position="6724"/>
    </location>
</feature>
<keyword evidence="10" id="KW-1185">Reference proteome</keyword>
<evidence type="ECO:0000313" key="9">
    <source>
        <dbReference type="EnsemblMetazoa" id="GBRI005640-PA"/>
    </source>
</evidence>
<keyword evidence="3" id="KW-0677">Repeat</keyword>
<feature type="coiled-coil region" evidence="7">
    <location>
        <begin position="5843"/>
        <end position="5873"/>
    </location>
</feature>
<keyword evidence="6" id="KW-0009">Actin-binding</keyword>
<dbReference type="FunFam" id="1.20.58.60:FF:000186">
    <property type="entry name" value="nesprin-1 isoform X3"/>
    <property type="match status" value="1"/>
</dbReference>
<dbReference type="FunFam" id="1.20.58.60:FF:000169">
    <property type="entry name" value="nesprin-1 isoform X1"/>
    <property type="match status" value="1"/>
</dbReference>
<dbReference type="InterPro" id="IPR018159">
    <property type="entry name" value="Spectrin/alpha-actinin"/>
</dbReference>
<dbReference type="PANTHER" id="PTHR47535:SF10">
    <property type="entry name" value="MUSCLE-SPECIFIC PROTEIN 300 KDA"/>
    <property type="match status" value="1"/>
</dbReference>
<dbReference type="Pfam" id="PF25034">
    <property type="entry name" value="Spectrin_SYNE1"/>
    <property type="match status" value="2"/>
</dbReference>
<dbReference type="GO" id="GO:0034993">
    <property type="term" value="C:meiotic nuclear membrane microtubule tethering complex"/>
    <property type="evidence" value="ECO:0007669"/>
    <property type="project" value="TreeGrafter"/>
</dbReference>
<feature type="coiled-coil region" evidence="7">
    <location>
        <begin position="2327"/>
        <end position="2380"/>
    </location>
</feature>
<dbReference type="FunFam" id="1.20.58.60:FF:000306">
    <property type="entry name" value="Uncharacterized protein, isoform F"/>
    <property type="match status" value="1"/>
</dbReference>
<dbReference type="PROSITE" id="PS00020">
    <property type="entry name" value="ACTININ_2"/>
    <property type="match status" value="1"/>
</dbReference>
<dbReference type="InterPro" id="IPR036872">
    <property type="entry name" value="CH_dom_sf"/>
</dbReference>
<dbReference type="GO" id="GO:0051015">
    <property type="term" value="F:actin filament binding"/>
    <property type="evidence" value="ECO:0007669"/>
    <property type="project" value="TreeGrafter"/>
</dbReference>
<feature type="coiled-coil region" evidence="7">
    <location>
        <begin position="2251"/>
        <end position="2299"/>
    </location>
</feature>
<evidence type="ECO:0000256" key="6">
    <source>
        <dbReference type="ARBA" id="ARBA00023203"/>
    </source>
</evidence>
<accession>A0A1A9W446</accession>
<evidence type="ECO:0000256" key="1">
    <source>
        <dbReference type="ARBA" id="ARBA00004370"/>
    </source>
</evidence>
<feature type="coiled-coil region" evidence="7">
    <location>
        <begin position="708"/>
        <end position="735"/>
    </location>
</feature>
<feature type="coiled-coil region" evidence="7">
    <location>
        <begin position="1665"/>
        <end position="1728"/>
    </location>
</feature>
<feature type="coiled-coil region" evidence="7">
    <location>
        <begin position="1925"/>
        <end position="1952"/>
    </location>
</feature>
<dbReference type="FunFam" id="1.20.58.60:FF:000219">
    <property type="entry name" value="Uncharacterized protein, isoform J"/>
    <property type="match status" value="1"/>
</dbReference>
<keyword evidence="5" id="KW-0472">Membrane</keyword>
<feature type="coiled-coil region" evidence="7">
    <location>
        <begin position="7023"/>
        <end position="7060"/>
    </location>
</feature>
<dbReference type="SMART" id="SM00033">
    <property type="entry name" value="CH"/>
    <property type="match status" value="2"/>
</dbReference>
<feature type="coiled-coil region" evidence="7">
    <location>
        <begin position="5255"/>
        <end position="5300"/>
    </location>
</feature>
<dbReference type="InterPro" id="IPR001715">
    <property type="entry name" value="CH_dom"/>
</dbReference>
<dbReference type="Proteomes" id="UP000091820">
    <property type="component" value="Unassembled WGS sequence"/>
</dbReference>
<feature type="coiled-coil region" evidence="7">
    <location>
        <begin position="5535"/>
        <end position="5565"/>
    </location>
</feature>
<dbReference type="Pfam" id="PF00307">
    <property type="entry name" value="CH"/>
    <property type="match status" value="2"/>
</dbReference>
<dbReference type="InterPro" id="IPR057057">
    <property type="entry name" value="Spectrin_SYNE1"/>
</dbReference>
<keyword evidence="7" id="KW-0175">Coiled coil</keyword>
<dbReference type="PANTHER" id="PTHR47535">
    <property type="entry name" value="MUSCLE-SPECIFIC PROTEIN 300 KDA, ISOFORM G"/>
    <property type="match status" value="1"/>
</dbReference>
<dbReference type="InterPro" id="IPR052403">
    <property type="entry name" value="LINC-complex_assoc"/>
</dbReference>
<proteinExistence type="predicted"/>
<feature type="domain" description="Calponin-homology (CH)" evidence="8">
    <location>
        <begin position="162"/>
        <end position="267"/>
    </location>
</feature>
<reference evidence="9" key="2">
    <citation type="submission" date="2020-05" db="UniProtKB">
        <authorList>
            <consortium name="EnsemblMetazoa"/>
        </authorList>
    </citation>
    <scope>IDENTIFICATION</scope>
    <source>
        <strain evidence="9">IAEA</strain>
    </source>
</reference>
<organism evidence="9 10">
    <name type="scientific">Glossina brevipalpis</name>
    <dbReference type="NCBI Taxonomy" id="37001"/>
    <lineage>
        <taxon>Eukaryota</taxon>
        <taxon>Metazoa</taxon>
        <taxon>Ecdysozoa</taxon>
        <taxon>Arthropoda</taxon>
        <taxon>Hexapoda</taxon>
        <taxon>Insecta</taxon>
        <taxon>Pterygota</taxon>
        <taxon>Neoptera</taxon>
        <taxon>Endopterygota</taxon>
        <taxon>Diptera</taxon>
        <taxon>Brachycera</taxon>
        <taxon>Muscomorpha</taxon>
        <taxon>Hippoboscoidea</taxon>
        <taxon>Glossinidae</taxon>
        <taxon>Glossina</taxon>
    </lineage>
</organism>
<sequence length="7245" mass="838087">MGSAPQGPNSWAVKECTEKRHHMLKMMSFRRARIPPLRIDDLINDLRDGTKLIALLEVLSGERLPIEKGRVLRRPHFLSNANTALQFLASKRIKLVNINPADLVDGRPPVVLGLIWTIILYFQIEENSRNLEYLGQGISGSVTSLDSVDKASGDARAEKWKQSARKTLLNWVTNALPKDSGVEVRDFGVSWRDGIAFLALIDGIKANLVNLVELRKSNNRHRLETAFDVAETKLGIAKLLDAEDVDVPKPDEKSIMTYVAQFLHKYPEPKGTSKDFSHINQELDELRRFLIEKSDEYEPMVKNNSFPRDFSEYLIARSEIDAHIPTYNRLKQLVDTQSGFLQVPRSTWEDINSLWQQVQYQMMYWLWILDSELPGDFGKVGKWLAEAEKILMDNEIPSAMNEETAAVISRKLEEHKLFFADLSRIVAVFDNVKRTALAQQIPLEQLRNMERRLQELGPKAAERRIRLKFLEHKCCLIAFLNLVENKMKGWTGKYGTQDRVSQQLEQYKNFVSRNKIFQEFQKAFVDMQQVVEEYKREGNISRKEIIDIDRFMYDIEERWKRVSMELKCCQNSLEEIVSCWQTWYQLVPECEQWLHLAEQKVTRTEDERLEFFGDIGVWKDKFDALANAANYLMASCEEPISKSLRQQYENLSERFERLFVNTKKYMHAGDIIRARQQYKTNIEKLSQWLRHAEAILSRNVVLGNAEQIQKYSEALQQLASQIDDNEELFKNISRNIQGMIQDLSRDEVDEMMKCLKQEKESLVHIRAQIPAKLHLIHQLLIQQESLESGKKEMHQWLNEAEILLANHTVLGGREKINEVLNKHKAFFSRIVYYRSMLESKNKVFQNLLKNIVADENIDTEQASYEVQQLNERFNYVIESAQQWEQRLNDIIRNWNRFHEDEHVVSEWLTQAEAMLNEKHFESKTSIETQKYFFENVKERWMQNLIESAQDLLKTLPTEEQKMIVEPIEILQERWQKVLAQAPLHLLKLEFRLDETAFYTILQEIEKELYLEQQALNRNEDVDSILQRNQQFFLQQGYSPRVEKSLQNMQRLNQVYKQQQPADLSLEEAYSKARSQWSQISHKISEIRETLQQIPAQWDSYREKFAEMVEWMNIVDKSLKNIVNEVNGMEEFEKEKVVFQKICQEADSKREDMKWLVKTLDHLLGYAGEDEANVAQKKLEDLIARYKNLIPTIEITMVKTEVFSKCYSYRREVHEVVNLLSKVREQAANIPPPDGLERVNKLIEEQQYAINQLDHQRPHIMSMLQRGRDLSKDVHAPSFVQTEVKLLETGWNQAYTETSEKLHALKGTQTIWNEFADQKSEIVSMLHVAETELRALTPLQTDPKNVSQDLKAKRELNSQLQQASHQLLPKLHALRSELSPLAAAEKRPILEKEVTEVEKMFFNTMEHVKDRVSYLEDYSGKWNNYKARLAELQEWANKIAPKAIEAIHSEDLTPEERMVKVNVFRGVLTERMKQLDVLAADANELAPKEGNIAEAKRLKGEIGKLQEVLSAISRNVDHQAQAAQEDLISWQQFQTGLQQLKPIVEECEIKVNTIVPKPPSLEEAVALQQNAEHFETLCLEQIDRLQGLSNISHKMSCKSNAPDEIDAMHSRCIAVYENAKQVSGKLEKLVSNWKSFEAEIQKLDEWVEKVEKMAVKNPIALSTPHVDKLENELVRLKSFNNEISEQQAKLVALGQTADQISLHLATEGAGALKDNINVLKTKLQRLSEATRTYINELSDAIIARQDFNAKMVNFSNWMDQLRNQVAQVEDINPERVETSLHVIHALMQEHADKKPSFNSIYDEVKQLSLSASPEEAAALNDAYSALVLNYQNLETNMQQKKACLEKWSELLNWKHDTESHLNYLKHQIEKHDAPVSQELNKLIMEIDTITQSLPYWKNQAKEIEENPVVQLKDSLSRRPLITTQIVNDIENKLENLQLRSQNQKHQMEQIQARKSKFHSLETELTQALQSDRLKLAEILKRKPSIESIDQIISGLMAVNHAVKQQTELKNRLHDEGSQLMREDIVNMPAIQDTLLHLDKGYDSVQSEIDDRIQKYQLLNQALHEYADIKNKFVQEFHKAKDFYNAIPDQPCDEVKLHQAAEKTRKTTEQLRKVKTVLDEFDRKGNYVTKLFNVIGEAVTQEIANELSAAKQQWHDLHDKTVKNIHMYETEAVIWSQIEDAKKDLIPWLSETNQGLCDAADNSIEIEFAPVRLTKYYTELPSYQALRDTIVEKSLELIRINDRNEIPALASLKQLLSDQFRELEKNADRLKVITTMFNDQEQELRQKIKSAGECINKLREQLIKCDDLSGDNAKVVERLQKLRVLNGKISKTGNEIDNIKLQVDELRALYPTFGESIVPKELNNVQKRYEGVEITAKKIENTLLQFLKKFHADKVGILKRLIATQREKVAWCQPETSSDKYNLDVKKSSLYEVSKALDDCRKRQAEVQNSFQMLKAIETPQNVAEMTKDVGLMNTEMNDLERSFNKIKSILEENVDLWSQYEKANEEISSWLRDIEARIKVETSSQVNLQNIPKKLQELSQLKQDIKNHERIIADLEKTSHQLVEKNPEARIGQFVNHLVQRYQSVTKSLAAYVDKVVVTERAYDNYNKALEEATDWLSESKIELQELARMGSPGSSSATAQQLQTIKSYLKTFDKGQKLINNTVDIGEGIYPVVMPENREKIRTELRGLREKFDYLRDEANALLQQVEGVLIQKTTIEESYTQVSHYLNESKAKVKATDELYPTLAAKKSALQNYKIQLQEATLHKNALKQLQEKAVALYDDESERKTEESIHEYDGISKHITERIDVISDQVVKHEAYDQVLEKAQDWLNTIKSEAFDILNETTFEKEGAEEKLIIVENLLQHKPEGDSIFDACHKLLQTVSSQTHPSGHPALLKSFQEPKNAWDEFVILCQDSLVKLKQLCSRWDEFEAVIGEIDSWMKNVENNVKNQSLKNTASSKRVHLQQLQSIATDIEKHANSINDLIDRCREIEGETDLNLKLSRLNTRYQTLKNLCKESIAKYQIYVKDHDSFDQDYETFKKDLEMSVQELAQCKEIIGDQNILQERQNKLRDFLDKRINDSTIFENIIDRGEKLYGHTSPEGREIMRQQLRSLRGIWDTYTEDLNATAQTIDQCLQYFNEFAIAQEQLTKWLKDVDKAMQSHTESKTTLQEKRAQLQNHKLLHQEITTHNVLVDNVCDKAHILIEKLNDNSLNIYLQSIKQLYNEIVQKSAQILENLGDCVDQHAELNNKITAAKSWISGEKEKLLECDDGFGEKTDIKRKIEILNNLAQNKSQTLTLLSDIREQYDKVEPATSQKGNDVLKKEISELEIIMKTHFDDIEGLESKQNEVLQQWNNFEKKLEDLTKWCRTTEGIFREQQLQSTLHEKVEELEKYKVQRDLILQKEREVDAFADAAHILLNNCGADRLKTLTVQFSNRYQLLQVLSKEVVNRWTNLVDDHQLYQDKYNEVDLWLQPIEKQLQNATREDATQIPNILEVLLAEREHAESMFAALNVAGEKALPETSTQGREKLRKEMRDIRDRWDKLDEGIRSLQKRQEAQTVQLSSYNDILGQVVNWLDQAEKAVENENPASWTNAQDIRSKMYKFKATSQDINSHKRIVEAVNDKASILFGSASPANAAEIQQSVNDINKRYNQVAMACNNLLSQLEQAFEVYQQFSELQKSQQDYQKNLWDRLTGYSDYSGNKPALQARLNKVIEIQNSMPESMYKLQTLSDHIDQNAKLLPARSKETMARDLSNLYTDYEKFSAVLSDVKSGVENRLQQWSDYEVNLDQLIAWLGETENTLKNYNLKNTLAEKEDQLNRFQALFHSLRQKEMEFEKLKDECSELIQSSGETRIAVNVQQVTSRFQSIQATIKEILKKCEQSVHDHAQFNEKCKQCSDWIANAHTKYDNILDLSLAAAREDLLKKQITVQELLAQQSNATLLLNNTIELGEKCYTSSASEGREAIRFQLEELQKTFDELFDNINSHSRKIQDKMSKWSGFDEISEKLKSWLIELERALPAEIELKTTLDEKRSKLLAYRDVLNDVNNHKAEVGNLQEIAANLPEKTERVDETTKKIVEKYEKLQKRAESYVHNYEKFVSAHQQYCKAVMDTQEFIESTHDTIDYWGNLDLEQVSLHTNLDRLRNLKSTLTDEFPRVNQVRVLGEKVIPGTVASGQINIKTQIGNTQQEWEGLITGINSAVEGIETRLQHWADYEQLRDNCLDWIREADNKLHSVDLKPNLAEKKIQLEELKALQGEVRAKELEVDNVSEKAQLLMKGPSSLRTTGPELVTKYQQLFHKVKELNNRWQQYVASHQEFENSISECTVWINSIKEKLEYCAETGSMGQKELDKKMTIIHDVILLKDEGSVKVLGVVELAQNVLANTAPIGHDAVNKQLASLQDLWSSIALRIADVKSQLDDSITQWSGFLEQVQNVNKFNDWLESTLDELSEHQTSMTEKRAQLDRVRTTEEKVRLEKIDVDALKSQAKEIIISGQQSQTAFQAQRVFERFDELAARSQKLLSQRQDQYRDHRLYKEAYDDLLSWISRAREKFPSLKQGSLSDKLAIESAVQATENLLNKQAQGELLVEHLVHTGEVVLASTSIQGQEIIRNDIRSLRDSFEGLFRDINQQKENLEATMQQWRAYKEEYERLIEWLQQIDILVKNHKLNLLPNLLEKEKQVTDMRDIMLRLEKRKEDIDKFNNSASGLLQSHLDSYVNNQLRHLNSMYQVQVNLAKDVLKKVETNRDQHREYNSNMEAAKSWIDNAKDVIRECSEASSVRSKDVLERRLEKVQELLRNRELGQNLVHTAINNGEKVVRNTRSDGREPINSEMKELQNDWERLVKKLSTAKVQLETNLLQWADYSSSYSQLQQWILDKEAKLQQVSEPVVVKSKKNQQGLSSGLSERKANLRQTNNIVQDIVSFEPMIQSVTSKASDLQQGAPALELSSKYQTLTKQAKEIYDKQKNTIDQYQAFIDSGNDFATWLRNAKERLSKCSEPTGDKQALAEKTHQLKILQGEVPQGQKKLETALTQAETACRNAESEDCEIIEQEVVLLQEEFDTYVENLQKTKDYLEVGIVKWSDYQDQYSEALDWLTKTETLVQSYNKLQENLAQKKVVLEEFQGHLQTLFDWQKTLDHLNMKAQMLLETCSDTRISNAVMQLTTKYNALLTLAKEVMRRLEMHYQEHQQHNTLYQECQSWIEQTREKLTQCEIIPGTLNEVQIKLNTVKNLRQGFESGQNKLRYLLELKEKVIINTEQTGAAKIQEDTESLKQDYDNLLVRINDVRQKLMNRLAHLEEIYKMYKALEEWLEEIRPSLKTSAEFLNDLSEKRATLEKFRSIQRDFNTHNDIVEKISKTLQDDSGLDNKDFQKGLTEFEQLQIKTNEIVESLENHVNNHDKYKQALLEIQDWLRKSRIDIELCSDCHGEQQQVENRLNKLGEIDESMVEGKSFLDAYKDLGQAVIATSGNEGQDAVTQEIKHLITEWEALQVMSRDARYNLELCLTSWKTFQQKVNKIDDLIEEFNKRFVRANETENKTPEDLINATKLLQEVMAEKDNVEDLNDTCELLMERSACSRVRDQTVDTQANYTKLLTNTQGLVARIEKNLSDHTEFLNYKNEMDAWILKAQEVLDSCNGKGDIQSIRQQIETINALSSRLPEGQHLLDIVQDTYNRASNVLPANKQEKLREMMTKVREDWDALGLAVKQKLNDLKQTQNRWGEFSHNRDKLEKWLIEMEATLKLKPNTKGELSEMKTQLERYKVHQNDIKIKGSDLGHLCSEAKNLNTDMDEVQKLQELWSTVKGTCDALVKGLEDEVNGYNGYHQTLQDVEKWLLQISFQLMAHNSLFIANRQQTQEQIKQHETLLEEIQKYQINIDDLSAKGQCRIIRYETSTPAVRSTVEIQLKNIQDSYTSLLQTSVQIRNRLQESLAKFQEYEDTLEGIMRNLEEYEPIIKIELDTPPSNLAMAQNQLKSAQNMQSKLNYEKSRLAIAVQACEAATASISRPSSPLETAMQVIPERELMVRSELEDLLDQIPNKTTQNSTNDANIDDDVELNAVTYHLLDAVAKDRFKKLRNVICANRDLVQKLCTLKTKVQSHLSGLIASVGELEQQQKQRAELADWISKQQVVVSDWMMRPCKLRPEAANQELMTMDDLLNVVGDKRSQLMLDLSSSLADDDTDLTGKIDKLETQLMDAIAKKKAGQNIINNYRQNAQDMNNWFDSLIKRMDVLDRGSGLNCSQKMSAITDIKKEYDEQGPQKLQELKSKATQVAEIISNLDGQQVQEQMKSYDRRYLDIGKRLDRKAQLLDVTNKSVEAIKFEIDQLQNWVKDTLESLQTPTQLGYEPRCAEARQQTLKGIMKEAEGKQSLTDALEKRISNMQSELEPAEYAQLGSALRNLNTEQKNLSAALKLQMEKALEATKVRKMLESDLEKARNWLKIKIAKVRQLPAYHPMTSIEVENKLQENKRFDDDAKQFNDSVLSDLQRQAINVMKDCPEDEKASLQKILDEIEADYKILKDECGDRAKTLGDLLMGRRAFEKSMKQMTDWLNEMETATEGDLRTSNLPVLEEQFAHYHKLLKKVENMDDLLNDINEQGKGVLPTLSNPDKLKLNDDIKSMKDRFGKVKQTLNNRVSALGDHIKKYKDAKSKLSDCMEFLNRIQQRLRELNKPIGAKIEDVQELLRAYEGILKELKESKHNMGDMEVDDLPELQSILAQQDDMIKLIEDQLAHLKQLLLLREQFIALINEIIAFIMKYTDVLVDIENAPDSLEEKINKYDGVIVKIQECEGLLASANDKGQKIASEGTAADKNSITEQLQSLKNQLGNLRKAVEQQRQKHQTQLEHHKKMASDLMEILDWLHNAEGVVKSRPLLDRDPDSVEHELQKHHKLCSEIEEYLAKFNKINGCVKSEMGMPGGLLEMLSEGRSLVASLPPEMIDREKYMINNRDSRLAYMKLVAEFNSWIHEAEDRLQCGQLGIDYEHLMQDLDERKLFFGNETLIRNLVHKEIQEAADRIWPSLNTYEQTELSGELAQFQTKLTNVLARAKTQQAELEREHERFREYQQSMERVKSTIECTKFPDEPVTNLAGLHFNIQKLTHAIGNIRSQTSDISLVNQQAQALIREADAHNRQLIEQDNAQLNHLWQEVIKGLEQRLDKLQSIADKWDTFENRLLAWEKALSRLSEKFRNVDPVVRSRRHLEETKHVIQEVLNESEELKSSHKDIEALSKSIVTFLGEVHQPSAEAIQAKLDNIVQQQSK</sequence>
<feature type="coiled-coil region" evidence="7">
    <location>
        <begin position="3793"/>
        <end position="3846"/>
    </location>
</feature>
<feature type="coiled-coil region" evidence="7">
    <location>
        <begin position="7186"/>
        <end position="7213"/>
    </location>
</feature>
<dbReference type="FunFam" id="1.20.58.60:FF:000222">
    <property type="entry name" value="Uncharacterized protein, isoform D"/>
    <property type="match status" value="1"/>
</dbReference>
<dbReference type="SUPFAM" id="SSF47576">
    <property type="entry name" value="Calponin-homology domain, CH-domain"/>
    <property type="match status" value="1"/>
</dbReference>
<dbReference type="FunFam" id="1.20.58.60:FF:000188">
    <property type="entry name" value="Uncharacterized protein, isoform D"/>
    <property type="match status" value="1"/>
</dbReference>
<dbReference type="FunFam" id="1.10.418.10:FF:000089">
    <property type="entry name" value="Spectrin beta chain"/>
    <property type="match status" value="1"/>
</dbReference>
<feature type="coiled-coil region" evidence="7">
    <location>
        <begin position="1815"/>
        <end position="1849"/>
    </location>
</feature>
<dbReference type="Pfam" id="PF00435">
    <property type="entry name" value="Spectrin"/>
    <property type="match status" value="5"/>
</dbReference>
<protein>
    <recommendedName>
        <fullName evidence="8">Calponin-homology (CH) domain-containing protein</fullName>
    </recommendedName>
</protein>
<dbReference type="EnsemblMetazoa" id="GBRI005640-RA">
    <property type="protein sequence ID" value="GBRI005640-PA"/>
    <property type="gene ID" value="GBRI005640"/>
</dbReference>
<keyword evidence="2" id="KW-0812">Transmembrane</keyword>
<dbReference type="SUPFAM" id="SSF46966">
    <property type="entry name" value="Spectrin repeat"/>
    <property type="match status" value="39"/>
</dbReference>
<reference evidence="10" key="1">
    <citation type="submission" date="2014-03" db="EMBL/GenBank/DDBJ databases">
        <authorList>
            <person name="Aksoy S."/>
            <person name="Warren W."/>
            <person name="Wilson R.K."/>
        </authorList>
    </citation>
    <scope>NUCLEOTIDE SEQUENCE [LARGE SCALE GENOMIC DNA]</scope>
    <source>
        <strain evidence="10">IAEA</strain>
    </source>
</reference>
<dbReference type="InterPro" id="IPR001589">
    <property type="entry name" value="Actinin_actin-bd_CS"/>
</dbReference>
<dbReference type="GO" id="GO:0005640">
    <property type="term" value="C:nuclear outer membrane"/>
    <property type="evidence" value="ECO:0007669"/>
    <property type="project" value="TreeGrafter"/>
</dbReference>
<evidence type="ECO:0000256" key="5">
    <source>
        <dbReference type="ARBA" id="ARBA00023136"/>
    </source>
</evidence>
<feature type="coiled-coil region" evidence="7">
    <location>
        <begin position="6799"/>
        <end position="6837"/>
    </location>
</feature>
<feature type="coiled-coil region" evidence="7">
    <location>
        <begin position="2678"/>
        <end position="2705"/>
    </location>
</feature>
<dbReference type="Gene3D" id="1.20.58.60">
    <property type="match status" value="27"/>
</dbReference>
<comment type="subcellular location">
    <subcellularLocation>
        <location evidence="1">Membrane</location>
    </subcellularLocation>
</comment>
<feature type="coiled-coil region" evidence="7">
    <location>
        <begin position="2530"/>
        <end position="2564"/>
    </location>
</feature>
<dbReference type="FunFam" id="1.20.58.60:FF:000230">
    <property type="entry name" value="Uncharacterized protein, isoform D"/>
    <property type="match status" value="1"/>
</dbReference>
<dbReference type="CDD" id="cd00176">
    <property type="entry name" value="SPEC"/>
    <property type="match status" value="5"/>
</dbReference>
<feature type="coiled-coil region" evidence="7">
    <location>
        <begin position="5917"/>
        <end position="5976"/>
    </location>
</feature>
<evidence type="ECO:0000256" key="4">
    <source>
        <dbReference type="ARBA" id="ARBA00022989"/>
    </source>
</evidence>
<evidence type="ECO:0000256" key="2">
    <source>
        <dbReference type="ARBA" id="ARBA00022692"/>
    </source>
</evidence>
<dbReference type="GO" id="GO:0005737">
    <property type="term" value="C:cytoplasm"/>
    <property type="evidence" value="ECO:0007669"/>
    <property type="project" value="TreeGrafter"/>
</dbReference>
<dbReference type="InterPro" id="IPR047291">
    <property type="entry name" value="CH_SYNE1_rpt2"/>
</dbReference>
<feature type="domain" description="Calponin-homology (CH)" evidence="8">
    <location>
        <begin position="17"/>
        <end position="123"/>
    </location>
</feature>
<evidence type="ECO:0000256" key="7">
    <source>
        <dbReference type="SAM" id="Coils"/>
    </source>
</evidence>
<dbReference type="VEuPathDB" id="VectorBase:GBRI005640"/>
<dbReference type="CDD" id="cd21243">
    <property type="entry name" value="CH_SYNE1_rpt2"/>
    <property type="match status" value="1"/>
</dbReference>
<feature type="coiled-coil region" evidence="7">
    <location>
        <begin position="4620"/>
        <end position="4689"/>
    </location>
</feature>
<evidence type="ECO:0000313" key="10">
    <source>
        <dbReference type="Proteomes" id="UP000091820"/>
    </source>
</evidence>
<feature type="coiled-coil region" evidence="7">
    <location>
        <begin position="5018"/>
        <end position="5053"/>
    </location>
</feature>
<evidence type="ECO:0000256" key="3">
    <source>
        <dbReference type="ARBA" id="ARBA00022737"/>
    </source>
</evidence>